<accession>A0A0B4CQ23</accession>
<keyword evidence="1" id="KW-0472">Membrane</keyword>
<comment type="caution">
    <text evidence="2">The sequence shown here is derived from an EMBL/GenBank/DDBJ whole genome shotgun (WGS) entry which is preliminary data.</text>
</comment>
<evidence type="ECO:0000313" key="3">
    <source>
        <dbReference type="Proteomes" id="UP000031202"/>
    </source>
</evidence>
<evidence type="ECO:0000256" key="1">
    <source>
        <dbReference type="SAM" id="Phobius"/>
    </source>
</evidence>
<dbReference type="Proteomes" id="UP000031202">
    <property type="component" value="Unassembled WGS sequence"/>
</dbReference>
<evidence type="ECO:0000313" key="2">
    <source>
        <dbReference type="EMBL" id="KIC58562.1"/>
    </source>
</evidence>
<feature type="transmembrane region" description="Helical" evidence="1">
    <location>
        <begin position="49"/>
        <end position="70"/>
    </location>
</feature>
<reference evidence="2 3" key="1">
    <citation type="submission" date="2014-12" db="EMBL/GenBank/DDBJ databases">
        <title>Genome sequencing of Microbacterium hominis TPW29.</title>
        <authorList>
            <person name="Tan P.W."/>
            <person name="Chan K.-G."/>
        </authorList>
    </citation>
    <scope>NUCLEOTIDE SEQUENCE [LARGE SCALE GENOMIC DNA]</scope>
    <source>
        <strain evidence="2 3">TPW29</strain>
    </source>
</reference>
<dbReference type="EMBL" id="JWSZ01000007">
    <property type="protein sequence ID" value="KIC58562.1"/>
    <property type="molecule type" value="Genomic_DNA"/>
</dbReference>
<keyword evidence="1" id="KW-0812">Transmembrane</keyword>
<protein>
    <submittedName>
        <fullName evidence="2">Uncharacterized protein</fullName>
    </submittedName>
</protein>
<sequence>MPRPRIRWAGIVWGLVFAAVATVGAALTWTPRALEDLSMIVPQLTGTTLVAATLMALGALALISGLVGLLRHSQRAATRRRA</sequence>
<organism evidence="2 3">
    <name type="scientific">Microbacterium hominis</name>
    <dbReference type="NCBI Taxonomy" id="162426"/>
    <lineage>
        <taxon>Bacteria</taxon>
        <taxon>Bacillati</taxon>
        <taxon>Actinomycetota</taxon>
        <taxon>Actinomycetes</taxon>
        <taxon>Micrococcales</taxon>
        <taxon>Microbacteriaceae</taxon>
        <taxon>Microbacterium</taxon>
    </lineage>
</organism>
<name>A0A0B4CQ23_9MICO</name>
<proteinExistence type="predicted"/>
<gene>
    <name evidence="2" type="ORF">RM52_05855</name>
</gene>
<dbReference type="AlphaFoldDB" id="A0A0B4CQ23"/>
<keyword evidence="1" id="KW-1133">Transmembrane helix</keyword>